<comment type="caution">
    <text evidence="2">The sequence shown here is derived from an EMBL/GenBank/DDBJ whole genome shotgun (WGS) entry which is preliminary data.</text>
</comment>
<accession>A0A8S1L0F0</accession>
<dbReference type="EMBL" id="CAJJDM010000029">
    <property type="protein sequence ID" value="CAD8060291.1"/>
    <property type="molecule type" value="Genomic_DNA"/>
</dbReference>
<evidence type="ECO:0000259" key="1">
    <source>
        <dbReference type="Pfam" id="PF04326"/>
    </source>
</evidence>
<dbReference type="Proteomes" id="UP000688137">
    <property type="component" value="Unassembled WGS sequence"/>
</dbReference>
<dbReference type="InterPro" id="IPR007421">
    <property type="entry name" value="Schlafen_AlbA_2_dom"/>
</dbReference>
<gene>
    <name evidence="2" type="ORF">PPRIM_AZ9-3.1.T0300061</name>
</gene>
<protein>
    <recommendedName>
        <fullName evidence="1">Schlafen AlbA-2 domain-containing protein</fullName>
    </recommendedName>
</protein>
<dbReference type="AlphaFoldDB" id="A0A8S1L0F0"/>
<reference evidence="2" key="1">
    <citation type="submission" date="2021-01" db="EMBL/GenBank/DDBJ databases">
        <authorList>
            <consortium name="Genoscope - CEA"/>
            <person name="William W."/>
        </authorList>
    </citation>
    <scope>NUCLEOTIDE SEQUENCE</scope>
</reference>
<feature type="domain" description="Schlafen AlbA-2" evidence="1">
    <location>
        <begin position="139"/>
        <end position="275"/>
    </location>
</feature>
<keyword evidence="3" id="KW-1185">Reference proteome</keyword>
<evidence type="ECO:0000313" key="3">
    <source>
        <dbReference type="Proteomes" id="UP000688137"/>
    </source>
</evidence>
<organism evidence="2 3">
    <name type="scientific">Paramecium primaurelia</name>
    <dbReference type="NCBI Taxonomy" id="5886"/>
    <lineage>
        <taxon>Eukaryota</taxon>
        <taxon>Sar</taxon>
        <taxon>Alveolata</taxon>
        <taxon>Ciliophora</taxon>
        <taxon>Intramacronucleata</taxon>
        <taxon>Oligohymenophorea</taxon>
        <taxon>Peniculida</taxon>
        <taxon>Parameciidae</taxon>
        <taxon>Paramecium</taxon>
    </lineage>
</organism>
<evidence type="ECO:0000313" key="2">
    <source>
        <dbReference type="EMBL" id="CAD8060291.1"/>
    </source>
</evidence>
<sequence>MSTDSDESEFLIQYFSNLILAPESNKPQPINNEYSSQILYVFVHTNQRFDYKSWGQEYFGKAVKISMFRRTQKYTILKLLSDQVLFQNFRHQEMNCCIKPTFHISATLSVQVPFDYINEYVVQGDKTIYLLGKECKLKEDDKLEFKSYKVDLLINNTEQIMKVICSILNSRRQGKILIGISYDKDLNGYVVSGCFCQEKKAYQVMNTIMNKCKEFGCDQWVNIKLHECGVLLQDKCYVVNNLKIFEIIINEGANQLITITPGKYYIRENGQSVPIKMKQLFNYWKDKMITEEQFEQCLNFYDELMKKNKLI</sequence>
<name>A0A8S1L0F0_PARPR</name>
<dbReference type="Pfam" id="PF04326">
    <property type="entry name" value="SLFN_AlbA_2"/>
    <property type="match status" value="1"/>
</dbReference>
<proteinExistence type="predicted"/>
<dbReference type="OMA" id="FDYINEY"/>